<evidence type="ECO:0000313" key="2">
    <source>
        <dbReference type="Proteomes" id="UP000789920"/>
    </source>
</evidence>
<evidence type="ECO:0000313" key="1">
    <source>
        <dbReference type="EMBL" id="CAG8508972.1"/>
    </source>
</evidence>
<comment type="caution">
    <text evidence="1">The sequence shown here is derived from an EMBL/GenBank/DDBJ whole genome shotgun (WGS) entry which is preliminary data.</text>
</comment>
<proteinExistence type="predicted"/>
<name>A0ACA9L3N1_9GLOM</name>
<sequence>MSRLMYYLMILLVFVRSASAQAQSVKAPAKGAPSPAVTIPKGAPSPAKGTPSPAVTIAPPPAAPKGAPSSAAPKGASSPTAAKGASLPTAKGTLSRQPTSNTTVPSFSVHSVPTSKESSGQSSSPNIGFYIGVAITGVVVVIILSFAGYCIYQKYLYSKYIPTPGTVDMTHGNNG</sequence>
<reference evidence="1" key="1">
    <citation type="submission" date="2021-06" db="EMBL/GenBank/DDBJ databases">
        <authorList>
            <person name="Kallberg Y."/>
            <person name="Tangrot J."/>
            <person name="Rosling A."/>
        </authorList>
    </citation>
    <scope>NUCLEOTIDE SEQUENCE</scope>
    <source>
        <strain evidence="1">MA461A</strain>
    </source>
</reference>
<dbReference type="Proteomes" id="UP000789920">
    <property type="component" value="Unassembled WGS sequence"/>
</dbReference>
<dbReference type="EMBL" id="CAJVQC010002293">
    <property type="protein sequence ID" value="CAG8508972.1"/>
    <property type="molecule type" value="Genomic_DNA"/>
</dbReference>
<protein>
    <submittedName>
        <fullName evidence="1">9439_t:CDS:1</fullName>
    </submittedName>
</protein>
<gene>
    <name evidence="1" type="ORF">RPERSI_LOCUS2171</name>
</gene>
<keyword evidence="2" id="KW-1185">Reference proteome</keyword>
<organism evidence="1 2">
    <name type="scientific">Racocetra persica</name>
    <dbReference type="NCBI Taxonomy" id="160502"/>
    <lineage>
        <taxon>Eukaryota</taxon>
        <taxon>Fungi</taxon>
        <taxon>Fungi incertae sedis</taxon>
        <taxon>Mucoromycota</taxon>
        <taxon>Glomeromycotina</taxon>
        <taxon>Glomeromycetes</taxon>
        <taxon>Diversisporales</taxon>
        <taxon>Gigasporaceae</taxon>
        <taxon>Racocetra</taxon>
    </lineage>
</organism>
<accession>A0ACA9L3N1</accession>